<evidence type="ECO:0000256" key="1">
    <source>
        <dbReference type="SAM" id="SignalP"/>
    </source>
</evidence>
<feature type="chain" id="PRO_5036909147" evidence="1">
    <location>
        <begin position="27"/>
        <end position="255"/>
    </location>
</feature>
<evidence type="ECO:0000313" key="3">
    <source>
        <dbReference type="Proteomes" id="UP000615026"/>
    </source>
</evidence>
<dbReference type="EMBL" id="JADEXP010000061">
    <property type="protein sequence ID" value="MBE9066852.1"/>
    <property type="molecule type" value="Genomic_DNA"/>
</dbReference>
<sequence length="255" mass="28250">MTSPCRWPLFSLGVLGISVYSLSAYAASPETAPAALVNALEQIESASNEQDIDAVMAFYSDEFTNNDGFSYEILQATLPQLWERYDTLDYRVELQSWEALEDGGYIAETVTYIDGVQTTPRRLTLESVIRSRQQFTGTQITSQEILSERNQLNSEVTPPEVVVILPERVVPGDSYGFDAIVQEPLGERYLLGAALDEGTTAEDFFTPRPLDLELLSAGGLFKLGDTPEAADNLWVSGLLVREDGLVVITRRLRVE</sequence>
<evidence type="ECO:0000313" key="2">
    <source>
        <dbReference type="EMBL" id="MBE9066852.1"/>
    </source>
</evidence>
<feature type="signal peptide" evidence="1">
    <location>
        <begin position="1"/>
        <end position="26"/>
    </location>
</feature>
<dbReference type="SUPFAM" id="SSF54427">
    <property type="entry name" value="NTF2-like"/>
    <property type="match status" value="1"/>
</dbReference>
<dbReference type="RefSeq" id="WP_193992829.1">
    <property type="nucleotide sequence ID" value="NZ_JADEXP010000061.1"/>
</dbReference>
<comment type="caution">
    <text evidence="2">The sequence shown here is derived from an EMBL/GenBank/DDBJ whole genome shotgun (WGS) entry which is preliminary data.</text>
</comment>
<proteinExistence type="predicted"/>
<dbReference type="AlphaFoldDB" id="A0A928ZSU7"/>
<gene>
    <name evidence="2" type="ORF">IQ260_09320</name>
</gene>
<protein>
    <submittedName>
        <fullName evidence="2">Nuclear transport factor 2 family protein</fullName>
    </submittedName>
</protein>
<keyword evidence="1" id="KW-0732">Signal</keyword>
<name>A0A928ZSU7_LEPEC</name>
<accession>A0A928ZSU7</accession>
<keyword evidence="3" id="KW-1185">Reference proteome</keyword>
<reference evidence="2" key="1">
    <citation type="submission" date="2020-10" db="EMBL/GenBank/DDBJ databases">
        <authorList>
            <person name="Castelo-Branco R."/>
            <person name="Eusebio N."/>
            <person name="Adriana R."/>
            <person name="Vieira A."/>
            <person name="Brugerolle De Fraissinette N."/>
            <person name="Rezende De Castro R."/>
            <person name="Schneider M.P."/>
            <person name="Vasconcelos V."/>
            <person name="Leao P.N."/>
        </authorList>
    </citation>
    <scope>NUCLEOTIDE SEQUENCE</scope>
    <source>
        <strain evidence="2">LEGE 11479</strain>
    </source>
</reference>
<organism evidence="2 3">
    <name type="scientific">Leptolyngbya cf. ectocarpi LEGE 11479</name>
    <dbReference type="NCBI Taxonomy" id="1828722"/>
    <lineage>
        <taxon>Bacteria</taxon>
        <taxon>Bacillati</taxon>
        <taxon>Cyanobacteriota</taxon>
        <taxon>Cyanophyceae</taxon>
        <taxon>Leptolyngbyales</taxon>
        <taxon>Leptolyngbyaceae</taxon>
        <taxon>Leptolyngbya group</taxon>
        <taxon>Leptolyngbya</taxon>
    </lineage>
</organism>
<dbReference type="Proteomes" id="UP000615026">
    <property type="component" value="Unassembled WGS sequence"/>
</dbReference>
<dbReference type="InterPro" id="IPR032710">
    <property type="entry name" value="NTF2-like_dom_sf"/>
</dbReference>